<evidence type="ECO:0000313" key="11">
    <source>
        <dbReference type="Proteomes" id="UP000326939"/>
    </source>
</evidence>
<evidence type="ECO:0000259" key="9">
    <source>
        <dbReference type="PROSITE" id="PS51370"/>
    </source>
</evidence>
<dbReference type="PANTHER" id="PTHR31072">
    <property type="entry name" value="TRANSCRIPTION FACTOR TCP4-RELATED"/>
    <property type="match status" value="1"/>
</dbReference>
<keyword evidence="4" id="KW-0238">DNA-binding</keyword>
<feature type="region of interest" description="Disordered" evidence="7">
    <location>
        <begin position="113"/>
        <end position="145"/>
    </location>
</feature>
<feature type="region of interest" description="Disordered" evidence="7">
    <location>
        <begin position="238"/>
        <end position="288"/>
    </location>
</feature>
<evidence type="ECO:0000256" key="7">
    <source>
        <dbReference type="SAM" id="MobiDB-lite"/>
    </source>
</evidence>
<evidence type="ECO:0000256" key="1">
    <source>
        <dbReference type="ARBA" id="ARBA00004123"/>
    </source>
</evidence>
<sequence length="532" mass="60164">MFPLSSNGYDPMSYNDHQAYNMPFFSDIISNSKQYVPPPISFCHLPSPFFAYDQPELEDHSILFQQSYDLLLHQQPLRATATRTAPSQSTVDNNMVDSSKNDVIDEITEICNKQSHSSTEQIPRKRSSKKDRHSKINTAQGPRDRRMRLSLKVARDFFDLQDKLRFDKASKTVEWLLTQARTEIKKISGGFPVMNYSCSTTVGAKSASSTSECEVLSEINIDSTLKVSRVSKGKSSLCVKKERRTSRASSSRKAPLNPFAKESREKARERARERTKQKLRSRSRRLDESKPCELEAVNQEFNQFAGCWSPFETGDQESGTHNINPSLEVQLVEAEVPFYQEKEQLDTREGMIDETLVSIGKWSPSFPNHLHKNGIPQENQFTDFQYPLYKTWDHEAYNIDGLQQELERNIEEEAPSAAGEEENSCNLEISSVPEDGFEKELMGLTGGFPGGEKGLEKFIEENPPPKKQSVAKLTITNKPKPPELPLLLPGNSHDNIAWVITVAQAGRHPFSLPFGPFLVRLTEAYVQTHVAA</sequence>
<organism evidence="10 11">
    <name type="scientific">Salix brachista</name>
    <dbReference type="NCBI Taxonomy" id="2182728"/>
    <lineage>
        <taxon>Eukaryota</taxon>
        <taxon>Viridiplantae</taxon>
        <taxon>Streptophyta</taxon>
        <taxon>Embryophyta</taxon>
        <taxon>Tracheophyta</taxon>
        <taxon>Spermatophyta</taxon>
        <taxon>Magnoliopsida</taxon>
        <taxon>eudicotyledons</taxon>
        <taxon>Gunneridae</taxon>
        <taxon>Pentapetalae</taxon>
        <taxon>rosids</taxon>
        <taxon>fabids</taxon>
        <taxon>Malpighiales</taxon>
        <taxon>Salicaceae</taxon>
        <taxon>Saliceae</taxon>
        <taxon>Salix</taxon>
    </lineage>
</organism>
<feature type="domain" description="R" evidence="9">
    <location>
        <begin position="261"/>
        <end position="278"/>
    </location>
</feature>
<dbReference type="PROSITE" id="PS51370">
    <property type="entry name" value="R"/>
    <property type="match status" value="1"/>
</dbReference>
<evidence type="ECO:0008006" key="12">
    <source>
        <dbReference type="Google" id="ProtNLM"/>
    </source>
</evidence>
<evidence type="ECO:0000256" key="2">
    <source>
        <dbReference type="ARBA" id="ARBA00022473"/>
    </source>
</evidence>
<evidence type="ECO:0000256" key="5">
    <source>
        <dbReference type="ARBA" id="ARBA00023163"/>
    </source>
</evidence>
<dbReference type="InterPro" id="IPR017887">
    <property type="entry name" value="TF_TCP_subgr"/>
</dbReference>
<dbReference type="InterPro" id="IPR017888">
    <property type="entry name" value="CYC/TB1_R_domain"/>
</dbReference>
<accession>A0A5N5JZQ3</accession>
<evidence type="ECO:0000256" key="4">
    <source>
        <dbReference type="ARBA" id="ARBA00023125"/>
    </source>
</evidence>
<keyword evidence="11" id="KW-1185">Reference proteome</keyword>
<dbReference type="Pfam" id="PF03634">
    <property type="entry name" value="TCP"/>
    <property type="match status" value="1"/>
</dbReference>
<dbReference type="GO" id="GO:0043565">
    <property type="term" value="F:sequence-specific DNA binding"/>
    <property type="evidence" value="ECO:0007669"/>
    <property type="project" value="TreeGrafter"/>
</dbReference>
<feature type="compositionally biased region" description="Basic and acidic residues" evidence="7">
    <location>
        <begin position="261"/>
        <end position="276"/>
    </location>
</feature>
<dbReference type="GO" id="GO:0005634">
    <property type="term" value="C:nucleus"/>
    <property type="evidence" value="ECO:0007669"/>
    <property type="project" value="UniProtKB-SubCell"/>
</dbReference>
<feature type="domain" description="TCP" evidence="8">
    <location>
        <begin position="129"/>
        <end position="187"/>
    </location>
</feature>
<dbReference type="InterPro" id="IPR005333">
    <property type="entry name" value="Transcription_factor_TCP"/>
</dbReference>
<dbReference type="EMBL" id="VDCV01000015">
    <property type="protein sequence ID" value="KAB5524729.1"/>
    <property type="molecule type" value="Genomic_DNA"/>
</dbReference>
<feature type="compositionally biased region" description="Basic residues" evidence="7">
    <location>
        <begin position="124"/>
        <end position="135"/>
    </location>
</feature>
<gene>
    <name evidence="10" type="ORF">DKX38_022478</name>
</gene>
<keyword evidence="3" id="KW-0805">Transcription regulation</keyword>
<comment type="subcellular location">
    <subcellularLocation>
        <location evidence="1">Nucleus</location>
    </subcellularLocation>
</comment>
<proteinExistence type="predicted"/>
<name>A0A5N5JZQ3_9ROSI</name>
<dbReference type="Proteomes" id="UP000326939">
    <property type="component" value="Chromosome 15"/>
</dbReference>
<dbReference type="PROSITE" id="PS51369">
    <property type="entry name" value="TCP"/>
    <property type="match status" value="1"/>
</dbReference>
<dbReference type="AlphaFoldDB" id="A0A5N5JZQ3"/>
<evidence type="ECO:0000256" key="6">
    <source>
        <dbReference type="ARBA" id="ARBA00023242"/>
    </source>
</evidence>
<evidence type="ECO:0000313" key="10">
    <source>
        <dbReference type="EMBL" id="KAB5524729.1"/>
    </source>
</evidence>
<reference evidence="11" key="1">
    <citation type="journal article" date="2019" name="Gigascience">
        <title>De novo genome assembly of the endangered Acer yangbiense, a plant species with extremely small populations endemic to Yunnan Province, China.</title>
        <authorList>
            <person name="Yang J."/>
            <person name="Wariss H.M."/>
            <person name="Tao L."/>
            <person name="Zhang R."/>
            <person name="Yun Q."/>
            <person name="Hollingsworth P."/>
            <person name="Dao Z."/>
            <person name="Luo G."/>
            <person name="Guo H."/>
            <person name="Ma Y."/>
            <person name="Sun W."/>
        </authorList>
    </citation>
    <scope>NUCLEOTIDE SEQUENCE [LARGE SCALE GENOMIC DNA]</scope>
    <source>
        <strain evidence="11">cv. br00</strain>
    </source>
</reference>
<keyword evidence="6" id="KW-0539">Nucleus</keyword>
<evidence type="ECO:0000256" key="3">
    <source>
        <dbReference type="ARBA" id="ARBA00023015"/>
    </source>
</evidence>
<dbReference type="GO" id="GO:2000032">
    <property type="term" value="P:regulation of secondary shoot formation"/>
    <property type="evidence" value="ECO:0007669"/>
    <property type="project" value="TreeGrafter"/>
</dbReference>
<keyword evidence="2" id="KW-0217">Developmental protein</keyword>
<dbReference type="PANTHER" id="PTHR31072:SF226">
    <property type="entry name" value="TRANSCRIPTION FACTOR TCP18"/>
    <property type="match status" value="1"/>
</dbReference>
<comment type="caution">
    <text evidence="10">The sequence shown here is derived from an EMBL/GenBank/DDBJ whole genome shotgun (WGS) entry which is preliminary data.</text>
</comment>
<dbReference type="GO" id="GO:0003700">
    <property type="term" value="F:DNA-binding transcription factor activity"/>
    <property type="evidence" value="ECO:0007669"/>
    <property type="project" value="InterPro"/>
</dbReference>
<evidence type="ECO:0000259" key="8">
    <source>
        <dbReference type="PROSITE" id="PS51369"/>
    </source>
</evidence>
<keyword evidence="5" id="KW-0804">Transcription</keyword>
<protein>
    <recommendedName>
        <fullName evidence="12">TCP domain-containing protein</fullName>
    </recommendedName>
</protein>